<dbReference type="InterPro" id="IPR039422">
    <property type="entry name" value="MarR/SlyA-like"/>
</dbReference>
<dbReference type="Gene3D" id="1.10.10.10">
    <property type="entry name" value="Winged helix-like DNA-binding domain superfamily/Winged helix DNA-binding domain"/>
    <property type="match status" value="1"/>
</dbReference>
<dbReference type="EMBL" id="BSEN01000012">
    <property type="protein sequence ID" value="GLJ76877.1"/>
    <property type="molecule type" value="Genomic_DNA"/>
</dbReference>
<reference evidence="2" key="2">
    <citation type="submission" date="2023-01" db="EMBL/GenBank/DDBJ databases">
        <authorList>
            <person name="Sun Q."/>
            <person name="Evtushenko L."/>
        </authorList>
    </citation>
    <scope>NUCLEOTIDE SEQUENCE</scope>
    <source>
        <strain evidence="2">VKM Ac-1401</strain>
    </source>
</reference>
<evidence type="ECO:0000259" key="1">
    <source>
        <dbReference type="PROSITE" id="PS50995"/>
    </source>
</evidence>
<dbReference type="InterPro" id="IPR036390">
    <property type="entry name" value="WH_DNA-bd_sf"/>
</dbReference>
<dbReference type="Proteomes" id="UP001142372">
    <property type="component" value="Unassembled WGS sequence"/>
</dbReference>
<dbReference type="Pfam" id="PF12802">
    <property type="entry name" value="MarR_2"/>
    <property type="match status" value="1"/>
</dbReference>
<protein>
    <recommendedName>
        <fullName evidence="1">HTH marR-type domain-containing protein</fullName>
    </recommendedName>
</protein>
<proteinExistence type="predicted"/>
<dbReference type="SUPFAM" id="SSF46785">
    <property type="entry name" value="Winged helix' DNA-binding domain"/>
    <property type="match status" value="1"/>
</dbReference>
<reference evidence="2" key="1">
    <citation type="journal article" date="2014" name="Int. J. Syst. Evol. Microbiol.">
        <title>Complete genome sequence of Corynebacterium casei LMG S-19264T (=DSM 44701T), isolated from a smear-ripened cheese.</title>
        <authorList>
            <consortium name="US DOE Joint Genome Institute (JGI-PGF)"/>
            <person name="Walter F."/>
            <person name="Albersmeier A."/>
            <person name="Kalinowski J."/>
            <person name="Ruckert C."/>
        </authorList>
    </citation>
    <scope>NUCLEOTIDE SEQUENCE</scope>
    <source>
        <strain evidence="2">VKM Ac-1401</strain>
    </source>
</reference>
<evidence type="ECO:0000313" key="3">
    <source>
        <dbReference type="Proteomes" id="UP001142372"/>
    </source>
</evidence>
<name>A0A9W6M0M2_9MICO</name>
<evidence type="ECO:0000313" key="2">
    <source>
        <dbReference type="EMBL" id="GLJ76877.1"/>
    </source>
</evidence>
<dbReference type="GO" id="GO:0003700">
    <property type="term" value="F:DNA-binding transcription factor activity"/>
    <property type="evidence" value="ECO:0007669"/>
    <property type="project" value="InterPro"/>
</dbReference>
<dbReference type="PANTHER" id="PTHR33164">
    <property type="entry name" value="TRANSCRIPTIONAL REGULATOR, MARR FAMILY"/>
    <property type="match status" value="1"/>
</dbReference>
<accession>A0A9W6M0M2</accession>
<dbReference type="PANTHER" id="PTHR33164:SF43">
    <property type="entry name" value="HTH-TYPE TRANSCRIPTIONAL REPRESSOR YETL"/>
    <property type="match status" value="1"/>
</dbReference>
<dbReference type="InterPro" id="IPR000835">
    <property type="entry name" value="HTH_MarR-typ"/>
</dbReference>
<dbReference type="GO" id="GO:0006950">
    <property type="term" value="P:response to stress"/>
    <property type="evidence" value="ECO:0007669"/>
    <property type="project" value="TreeGrafter"/>
</dbReference>
<comment type="caution">
    <text evidence="2">The sequence shown here is derived from an EMBL/GenBank/DDBJ whole genome shotgun (WGS) entry which is preliminary data.</text>
</comment>
<feature type="domain" description="HTH marR-type" evidence="1">
    <location>
        <begin position="16"/>
        <end position="156"/>
    </location>
</feature>
<sequence length="166" mass="17922">MTDAPPPPGDAGGFPDSPGTHAVLNALRAYRAAEAAMRRRKGVTMNMSENDFLALRFILANDQTGTVTNAKDIAHYLGISTASTSALIGRLVRGGYVQRRASRTDRRSVEIIPLKADDPGIRDAVGDTHSQVILAAESLSPEEMQVVTRFLDRMRSAVDEIDDSKA</sequence>
<dbReference type="RefSeq" id="WP_271177535.1">
    <property type="nucleotide sequence ID" value="NZ_BAAAJO010000002.1"/>
</dbReference>
<gene>
    <name evidence="2" type="ORF">GCM10017584_24510</name>
</gene>
<dbReference type="PROSITE" id="PS50995">
    <property type="entry name" value="HTH_MARR_2"/>
    <property type="match status" value="1"/>
</dbReference>
<keyword evidence="3" id="KW-1185">Reference proteome</keyword>
<dbReference type="InterPro" id="IPR036388">
    <property type="entry name" value="WH-like_DNA-bd_sf"/>
</dbReference>
<dbReference type="SMART" id="SM00347">
    <property type="entry name" value="HTH_MARR"/>
    <property type="match status" value="1"/>
</dbReference>
<dbReference type="AlphaFoldDB" id="A0A9W6M0M2"/>
<organism evidence="2 3">
    <name type="scientific">Leifsonia poae</name>
    <dbReference type="NCBI Taxonomy" id="110933"/>
    <lineage>
        <taxon>Bacteria</taxon>
        <taxon>Bacillati</taxon>
        <taxon>Actinomycetota</taxon>
        <taxon>Actinomycetes</taxon>
        <taxon>Micrococcales</taxon>
        <taxon>Microbacteriaceae</taxon>
        <taxon>Leifsonia</taxon>
    </lineage>
</organism>